<proteinExistence type="predicted"/>
<dbReference type="Pfam" id="PF01712">
    <property type="entry name" value="dNK"/>
    <property type="match status" value="1"/>
</dbReference>
<evidence type="ECO:0000313" key="2">
    <source>
        <dbReference type="EMBL" id="CEK66724.1"/>
    </source>
</evidence>
<dbReference type="InterPro" id="IPR031314">
    <property type="entry name" value="DNK_dom"/>
</dbReference>
<dbReference type="SUPFAM" id="SSF52540">
    <property type="entry name" value="P-loop containing nucleoside triphosphate hydrolases"/>
    <property type="match status" value="1"/>
</dbReference>
<dbReference type="PANTHER" id="PTHR10513:SF24">
    <property type="entry name" value="THYMIDINE KINASE 2, MITOCHONDRIAL"/>
    <property type="match status" value="1"/>
</dbReference>
<accession>A0A0B6ZDN5</accession>
<dbReference type="PANTHER" id="PTHR10513">
    <property type="entry name" value="DEOXYNUCLEOSIDE KINASE"/>
    <property type="match status" value="1"/>
</dbReference>
<dbReference type="Gene3D" id="3.40.50.300">
    <property type="entry name" value="P-loop containing nucleotide triphosphate hydrolases"/>
    <property type="match status" value="1"/>
</dbReference>
<dbReference type="AlphaFoldDB" id="A0A0B6ZDN5"/>
<organism evidence="2">
    <name type="scientific">Arion vulgaris</name>
    <dbReference type="NCBI Taxonomy" id="1028688"/>
    <lineage>
        <taxon>Eukaryota</taxon>
        <taxon>Metazoa</taxon>
        <taxon>Spiralia</taxon>
        <taxon>Lophotrochozoa</taxon>
        <taxon>Mollusca</taxon>
        <taxon>Gastropoda</taxon>
        <taxon>Heterobranchia</taxon>
        <taxon>Euthyneura</taxon>
        <taxon>Panpulmonata</taxon>
        <taxon>Eupulmonata</taxon>
        <taxon>Stylommatophora</taxon>
        <taxon>Helicina</taxon>
        <taxon>Arionoidea</taxon>
        <taxon>Arionidae</taxon>
        <taxon>Arion</taxon>
    </lineage>
</organism>
<protein>
    <recommendedName>
        <fullName evidence="1">Deoxynucleoside kinase domain-containing protein</fullName>
    </recommendedName>
</protein>
<dbReference type="FunFam" id="3.40.50.300:FF:001571">
    <property type="entry name" value="Deoxynucleoside kinase"/>
    <property type="match status" value="1"/>
</dbReference>
<dbReference type="InterPro" id="IPR050566">
    <property type="entry name" value="Deoxyribonucleoside_kinase"/>
</dbReference>
<dbReference type="GO" id="GO:0019136">
    <property type="term" value="F:deoxynucleoside kinase activity"/>
    <property type="evidence" value="ECO:0007669"/>
    <property type="project" value="TreeGrafter"/>
</dbReference>
<dbReference type="InterPro" id="IPR027417">
    <property type="entry name" value="P-loop_NTPase"/>
</dbReference>
<sequence length="278" mass="32798">MRLYSHQQRLSKHFCVWLNTRCNIHTSHLSALSSRIIPRMSIQDRARQSLDIAKTALKVKAHTPGQPNYVVSVEGNIGSGKTVMLNYFSNTNNCEIHTEPVHKWRDIQGHNALDLMYQNPERWGITLQTYIQLTMLQIHKQPQEKPVRLMERSIFSAKYCFVENLFKSGKMPEIEYIILTEWFDWIIKTQNLQIDLIVYLRTDPEVLYSRIMKRCRHEEKGIPLDYLKALHHLHEDWLVHKKFPCPAEVLIIDANSALDKMPEFYEQHRSRIVQTAFC</sequence>
<dbReference type="EMBL" id="HACG01019859">
    <property type="protein sequence ID" value="CEK66724.1"/>
    <property type="molecule type" value="Transcribed_RNA"/>
</dbReference>
<gene>
    <name evidence="2" type="primary">ORF59915</name>
</gene>
<dbReference type="GO" id="GO:0005739">
    <property type="term" value="C:mitochondrion"/>
    <property type="evidence" value="ECO:0007669"/>
    <property type="project" value="TreeGrafter"/>
</dbReference>
<dbReference type="CDD" id="cd01673">
    <property type="entry name" value="dNK"/>
    <property type="match status" value="1"/>
</dbReference>
<feature type="domain" description="Deoxynucleoside kinase" evidence="1">
    <location>
        <begin position="71"/>
        <end position="272"/>
    </location>
</feature>
<reference evidence="2" key="1">
    <citation type="submission" date="2014-12" db="EMBL/GenBank/DDBJ databases">
        <title>Insight into the proteome of Arion vulgaris.</title>
        <authorList>
            <person name="Aradska J."/>
            <person name="Bulat T."/>
            <person name="Smidak R."/>
            <person name="Sarate P."/>
            <person name="Gangsoo J."/>
            <person name="Sialana F."/>
            <person name="Bilban M."/>
            <person name="Lubec G."/>
        </authorList>
    </citation>
    <scope>NUCLEOTIDE SEQUENCE</scope>
    <source>
        <tissue evidence="2">Skin</tissue>
    </source>
</reference>
<evidence type="ECO:0000259" key="1">
    <source>
        <dbReference type="Pfam" id="PF01712"/>
    </source>
</evidence>
<name>A0A0B6ZDN5_9EUPU</name>